<dbReference type="SUPFAM" id="SSF46785">
    <property type="entry name" value="Winged helix' DNA-binding domain"/>
    <property type="match status" value="1"/>
</dbReference>
<proteinExistence type="predicted"/>
<dbReference type="KEGG" id="hakz:J0X25_17865"/>
<dbReference type="RefSeq" id="WP_207288828.1">
    <property type="nucleotide sequence ID" value="NZ_CP071462.1"/>
</dbReference>
<dbReference type="EMBL" id="CP071462">
    <property type="protein sequence ID" value="QSW99220.1"/>
    <property type="molecule type" value="Genomic_DNA"/>
</dbReference>
<dbReference type="AlphaFoldDB" id="A0A8A2VET1"/>
<protein>
    <submittedName>
        <fullName evidence="1">Uncharacterized protein</fullName>
    </submittedName>
</protein>
<dbReference type="Proteomes" id="UP000663203">
    <property type="component" value="Chromosome"/>
</dbReference>
<gene>
    <name evidence="1" type="ORF">J0X25_17865</name>
</gene>
<accession>A0A8A2VET1</accession>
<reference evidence="1 2" key="1">
    <citation type="submission" date="2021-03" db="EMBL/GenBank/DDBJ databases">
        <title>Haloterrigena longa sp. nov. and Haloterrigena limicola sp. nov., extremely halophilic archaea isolated from a salt lake.</title>
        <authorList>
            <person name="Henglin C."/>
        </authorList>
    </citation>
    <scope>NUCLEOTIDE SEQUENCE [LARGE SCALE GENOMIC DNA]</scope>
    <source>
        <strain evidence="1 2">KZCA68</strain>
    </source>
</reference>
<dbReference type="Pfam" id="PF25212">
    <property type="entry name" value="HVO_A0114"/>
    <property type="match status" value="1"/>
</dbReference>
<sequence length="134" mass="14993">MTNNTDVLLITVDDETEPYEEGLRAIRRLEGGESIDQAATVRFPDESHLTEVFNERTYTLLRVIRDENPDSIRETARLVGRDKKNVHEELTTLEALGVIRFETVGQAKQPVFPYDDLVVTPLAHGSDDGATVAP</sequence>
<dbReference type="InterPro" id="IPR036390">
    <property type="entry name" value="WH_DNA-bd_sf"/>
</dbReference>
<keyword evidence="2" id="KW-1185">Reference proteome</keyword>
<name>A0A8A2VET1_9EURY</name>
<evidence type="ECO:0000313" key="2">
    <source>
        <dbReference type="Proteomes" id="UP000663203"/>
    </source>
</evidence>
<evidence type="ECO:0000313" key="1">
    <source>
        <dbReference type="EMBL" id="QSW99220.1"/>
    </source>
</evidence>
<dbReference type="GeneID" id="63189212"/>
<organism evidence="1 2">
    <name type="scientific">Haloterrigena alkaliphila</name>
    <dbReference type="NCBI Taxonomy" id="2816475"/>
    <lineage>
        <taxon>Archaea</taxon>
        <taxon>Methanobacteriati</taxon>
        <taxon>Methanobacteriota</taxon>
        <taxon>Stenosarchaea group</taxon>
        <taxon>Halobacteria</taxon>
        <taxon>Halobacteriales</taxon>
        <taxon>Natrialbaceae</taxon>
        <taxon>Haloterrigena</taxon>
    </lineage>
</organism>